<accession>A0ABS8S2D5</accession>
<evidence type="ECO:0000313" key="2">
    <source>
        <dbReference type="Proteomes" id="UP000823775"/>
    </source>
</evidence>
<gene>
    <name evidence="1" type="ORF">HAX54_019993</name>
</gene>
<keyword evidence="2" id="KW-1185">Reference proteome</keyword>
<dbReference type="Proteomes" id="UP000823775">
    <property type="component" value="Unassembled WGS sequence"/>
</dbReference>
<comment type="caution">
    <text evidence="1">The sequence shown here is derived from an EMBL/GenBank/DDBJ whole genome shotgun (WGS) entry which is preliminary data.</text>
</comment>
<evidence type="ECO:0000313" key="1">
    <source>
        <dbReference type="EMBL" id="MCD7453188.1"/>
    </source>
</evidence>
<name>A0ABS8S2D5_DATST</name>
<organism evidence="1 2">
    <name type="scientific">Datura stramonium</name>
    <name type="common">Jimsonweed</name>
    <name type="synonym">Common thornapple</name>
    <dbReference type="NCBI Taxonomy" id="4076"/>
    <lineage>
        <taxon>Eukaryota</taxon>
        <taxon>Viridiplantae</taxon>
        <taxon>Streptophyta</taxon>
        <taxon>Embryophyta</taxon>
        <taxon>Tracheophyta</taxon>
        <taxon>Spermatophyta</taxon>
        <taxon>Magnoliopsida</taxon>
        <taxon>eudicotyledons</taxon>
        <taxon>Gunneridae</taxon>
        <taxon>Pentapetalae</taxon>
        <taxon>asterids</taxon>
        <taxon>lamiids</taxon>
        <taxon>Solanales</taxon>
        <taxon>Solanaceae</taxon>
        <taxon>Solanoideae</taxon>
        <taxon>Datureae</taxon>
        <taxon>Datura</taxon>
    </lineage>
</organism>
<protein>
    <submittedName>
        <fullName evidence="1">Uncharacterized protein</fullName>
    </submittedName>
</protein>
<reference evidence="1 2" key="1">
    <citation type="journal article" date="2021" name="BMC Genomics">
        <title>Datura genome reveals duplications of psychoactive alkaloid biosynthetic genes and high mutation rate following tissue culture.</title>
        <authorList>
            <person name="Rajewski A."/>
            <person name="Carter-House D."/>
            <person name="Stajich J."/>
            <person name="Litt A."/>
        </authorList>
    </citation>
    <scope>NUCLEOTIDE SEQUENCE [LARGE SCALE GENOMIC DNA]</scope>
    <source>
        <strain evidence="1">AR-01</strain>
    </source>
</reference>
<sequence>MSGSGWSYINPAFLAIPMTSRMAYSSIKKNSSMKRPLSQSQVFIVVELVCLSPALSWIGFKKPSSDDTCCGVARLIVEPSLHNVGLSALQCLCDAAFPAELRQFCPPLKFGDRCDAEVIAEAWFHDANLRFAPKLVSYE</sequence>
<proteinExistence type="predicted"/>
<dbReference type="EMBL" id="JACEIK010000242">
    <property type="protein sequence ID" value="MCD7453188.1"/>
    <property type="molecule type" value="Genomic_DNA"/>
</dbReference>